<comment type="caution">
    <text evidence="2">The sequence shown here is derived from an EMBL/GenBank/DDBJ whole genome shotgun (WGS) entry which is preliminary data.</text>
</comment>
<evidence type="ECO:0000313" key="2">
    <source>
        <dbReference type="EMBL" id="MBC5766226.1"/>
    </source>
</evidence>
<name>A0A923MB21_9BURK</name>
<keyword evidence="3" id="KW-1185">Reference proteome</keyword>
<evidence type="ECO:0000259" key="1">
    <source>
        <dbReference type="Pfam" id="PF20409"/>
    </source>
</evidence>
<dbReference type="Pfam" id="PF20409">
    <property type="entry name" value="SnoaL_5"/>
    <property type="match status" value="1"/>
</dbReference>
<dbReference type="AlphaFoldDB" id="A0A923MB21"/>
<organism evidence="2 3">
    <name type="scientific">Ramlibacter albus</name>
    <dbReference type="NCBI Taxonomy" id="2079448"/>
    <lineage>
        <taxon>Bacteria</taxon>
        <taxon>Pseudomonadati</taxon>
        <taxon>Pseudomonadota</taxon>
        <taxon>Betaproteobacteria</taxon>
        <taxon>Burkholderiales</taxon>
        <taxon>Comamonadaceae</taxon>
        <taxon>Ramlibacter</taxon>
    </lineage>
</organism>
<dbReference type="InterPro" id="IPR046860">
    <property type="entry name" value="SnoaL_5"/>
</dbReference>
<dbReference type="RefSeq" id="WP_187082695.1">
    <property type="nucleotide sequence ID" value="NZ_JACORU010000006.1"/>
</dbReference>
<reference evidence="2" key="1">
    <citation type="submission" date="2020-08" db="EMBL/GenBank/DDBJ databases">
        <title>Ramlibacter sp. GTP1 16S ribosomal RNA gene genome sequencing and assembly.</title>
        <authorList>
            <person name="Kang M."/>
        </authorList>
    </citation>
    <scope>NUCLEOTIDE SEQUENCE</scope>
    <source>
        <strain evidence="2">GTP1</strain>
    </source>
</reference>
<dbReference type="Proteomes" id="UP000596827">
    <property type="component" value="Unassembled WGS sequence"/>
</dbReference>
<sequence length="120" mass="13624">MDTRTVAAEFTRLCKEGKADEAGARFWSDKVVSIEAMDGPMARCNGLKEVQAKGEWWYANHDVHSFETEGPYVNGDQFALQFKIDVTPKNGEMAGKRMQMTEVGLYTVKDGKVVEERFFY</sequence>
<feature type="domain" description="SnoaL-like" evidence="1">
    <location>
        <begin position="1"/>
        <end position="120"/>
    </location>
</feature>
<protein>
    <submittedName>
        <fullName evidence="2">Nuclear transport factor 2 family protein</fullName>
    </submittedName>
</protein>
<gene>
    <name evidence="2" type="ORF">H8R02_17295</name>
</gene>
<dbReference type="Gene3D" id="3.10.450.50">
    <property type="match status" value="1"/>
</dbReference>
<accession>A0A923MB21</accession>
<dbReference type="EMBL" id="JACORU010000006">
    <property type="protein sequence ID" value="MBC5766226.1"/>
    <property type="molecule type" value="Genomic_DNA"/>
</dbReference>
<proteinExistence type="predicted"/>
<dbReference type="InterPro" id="IPR032710">
    <property type="entry name" value="NTF2-like_dom_sf"/>
</dbReference>
<dbReference type="SUPFAM" id="SSF54427">
    <property type="entry name" value="NTF2-like"/>
    <property type="match status" value="1"/>
</dbReference>
<evidence type="ECO:0000313" key="3">
    <source>
        <dbReference type="Proteomes" id="UP000596827"/>
    </source>
</evidence>